<protein>
    <recommendedName>
        <fullName evidence="4">DUF1262 family protein</fullName>
    </recommendedName>
</protein>
<dbReference type="EMBL" id="QZWG01000002">
    <property type="protein sequence ID" value="RZC24735.1"/>
    <property type="molecule type" value="Genomic_DNA"/>
</dbReference>
<reference evidence="2 3" key="2">
    <citation type="submission" date="2018-09" db="EMBL/GenBank/DDBJ databases">
        <title>A high-quality reference genome of wild soybean provides a powerful tool to mine soybean genomes.</title>
        <authorList>
            <person name="Xie M."/>
            <person name="Chung C.Y.L."/>
            <person name="Li M.-W."/>
            <person name="Wong F.-L."/>
            <person name="Chan T.-F."/>
            <person name="Lam H.-M."/>
        </authorList>
    </citation>
    <scope>NUCLEOTIDE SEQUENCE [LARGE SCALE GENOMIC DNA]</scope>
    <source>
        <strain evidence="3">cv. W05</strain>
        <tissue evidence="2">Hypocotyl of etiolated seedlings</tissue>
    </source>
</reference>
<evidence type="ECO:0008006" key="4">
    <source>
        <dbReference type="Google" id="ProtNLM"/>
    </source>
</evidence>
<accession>A0A0B2PE96</accession>
<dbReference type="Proteomes" id="UP000053555">
    <property type="component" value="Unassembled WGS sequence"/>
</dbReference>
<evidence type="ECO:0000313" key="1">
    <source>
        <dbReference type="EMBL" id="KHN07726.1"/>
    </source>
</evidence>
<keyword evidence="3" id="KW-1185">Reference proteome</keyword>
<dbReference type="Pfam" id="PF06880">
    <property type="entry name" value="DUF1262"/>
    <property type="match status" value="1"/>
</dbReference>
<name>A0A0B2PE96_GLYSO</name>
<proteinExistence type="predicted"/>
<dbReference type="PANTHER" id="PTHR31050:SF7">
    <property type="entry name" value="DUF1262 FAMILY PROTEIN"/>
    <property type="match status" value="1"/>
</dbReference>
<dbReference type="EMBL" id="KN666747">
    <property type="protein sequence ID" value="KHN07726.1"/>
    <property type="molecule type" value="Genomic_DNA"/>
</dbReference>
<reference evidence="1" key="1">
    <citation type="submission" date="2014-07" db="EMBL/GenBank/DDBJ databases">
        <title>Identification of a novel salt tolerance gene in wild soybean by whole-genome sequencing.</title>
        <authorList>
            <person name="Lam H.-M."/>
            <person name="Qi X."/>
            <person name="Li M.-W."/>
            <person name="Liu X."/>
            <person name="Xie M."/>
            <person name="Ni M."/>
            <person name="Xu X."/>
        </authorList>
    </citation>
    <scope>NUCLEOTIDE SEQUENCE [LARGE SCALE GENOMIC DNA]</scope>
    <source>
        <tissue evidence="1">Root</tissue>
    </source>
</reference>
<dbReference type="InterPro" id="IPR010683">
    <property type="entry name" value="DUF1262"/>
</dbReference>
<dbReference type="PANTHER" id="PTHR31050">
    <property type="entry name" value="OS08G0413200 PROTEIN"/>
    <property type="match status" value="1"/>
</dbReference>
<evidence type="ECO:0000313" key="3">
    <source>
        <dbReference type="Proteomes" id="UP000289340"/>
    </source>
</evidence>
<dbReference type="Proteomes" id="UP000289340">
    <property type="component" value="Chromosome 2"/>
</dbReference>
<evidence type="ECO:0000313" key="2">
    <source>
        <dbReference type="EMBL" id="RZC24735.1"/>
    </source>
</evidence>
<sequence>MYVTRPLSMYKRNPSAVSDPPLGPNSGYLVILDKEAQAYSFFGLFKDRAIRDLPFPQNKNLSINYGSDGEEDLFVPVLNQPLSSNRYYVIKRKGKHKGQASTSSKEEDMETFLCCSFVQDVKPRPLDPSDDYQQVEIIKRVNNDFKAKSVAPDGILPGLLRRKGWRVYAHTPTDYHLGEALGSDDSLRAKLPDFNVFPLSNDRSESVDVGKWYCPFMFVKERLMKLKEQMKKTVFYELTLKQRWEKIFSKENNDGENLAVFVDVVVQTEVAKIAGREAVWNENGERVVWFKSFDDEGLEITSVGLSLKIVDRMRWEQERVGWIAGNQRQVRVERVEEFGGTNRWRKFSCYALVESFVLKRMDRKLVLTCDYRHTHQIRCIWE</sequence>
<gene>
    <name evidence="2" type="ORF">D0Y65_003772</name>
    <name evidence="1" type="ORF">glysoja_033111</name>
</gene>
<dbReference type="AlphaFoldDB" id="A0A0B2PE96"/>
<organism evidence="1">
    <name type="scientific">Glycine soja</name>
    <name type="common">Wild soybean</name>
    <dbReference type="NCBI Taxonomy" id="3848"/>
    <lineage>
        <taxon>Eukaryota</taxon>
        <taxon>Viridiplantae</taxon>
        <taxon>Streptophyta</taxon>
        <taxon>Embryophyta</taxon>
        <taxon>Tracheophyta</taxon>
        <taxon>Spermatophyta</taxon>
        <taxon>Magnoliopsida</taxon>
        <taxon>eudicotyledons</taxon>
        <taxon>Gunneridae</taxon>
        <taxon>Pentapetalae</taxon>
        <taxon>rosids</taxon>
        <taxon>fabids</taxon>
        <taxon>Fabales</taxon>
        <taxon>Fabaceae</taxon>
        <taxon>Papilionoideae</taxon>
        <taxon>50 kb inversion clade</taxon>
        <taxon>NPAAA clade</taxon>
        <taxon>indigoferoid/millettioid clade</taxon>
        <taxon>Phaseoleae</taxon>
        <taxon>Glycine</taxon>
        <taxon>Glycine subgen. Soja</taxon>
    </lineage>
</organism>